<sequence length="85" mass="9870">MVTYELFRSSRRIKLFSAFSKPNGSVHFIGDVRKARRSKSKGAKEFCNDTKASSELADHPPTKLTRKPNERRRVWILDYRTARGN</sequence>
<keyword evidence="3" id="KW-1185">Reference proteome</keyword>
<evidence type="ECO:0000256" key="1">
    <source>
        <dbReference type="SAM" id="MobiDB-lite"/>
    </source>
</evidence>
<dbReference type="EMBL" id="JAVFWL010000004">
    <property type="protein sequence ID" value="KAK6750796.1"/>
    <property type="molecule type" value="Genomic_DNA"/>
</dbReference>
<evidence type="ECO:0000313" key="2">
    <source>
        <dbReference type="EMBL" id="KAK6750796.1"/>
    </source>
</evidence>
<proteinExistence type="predicted"/>
<evidence type="ECO:0000313" key="3">
    <source>
        <dbReference type="Proteomes" id="UP001303046"/>
    </source>
</evidence>
<gene>
    <name evidence="2" type="primary">Necator_chrIV.g15935</name>
    <name evidence="2" type="ORF">RB195_002640</name>
</gene>
<feature type="region of interest" description="Disordered" evidence="1">
    <location>
        <begin position="39"/>
        <end position="67"/>
    </location>
</feature>
<dbReference type="Proteomes" id="UP001303046">
    <property type="component" value="Unassembled WGS sequence"/>
</dbReference>
<protein>
    <submittedName>
        <fullName evidence="2">Uncharacterized protein</fullName>
    </submittedName>
</protein>
<feature type="compositionally biased region" description="Basic and acidic residues" evidence="1">
    <location>
        <begin position="56"/>
        <end position="67"/>
    </location>
</feature>
<name>A0ABR1DLG8_NECAM</name>
<reference evidence="2 3" key="1">
    <citation type="submission" date="2023-08" db="EMBL/GenBank/DDBJ databases">
        <title>A Necator americanus chromosomal reference genome.</title>
        <authorList>
            <person name="Ilik V."/>
            <person name="Petrzelkova K.J."/>
            <person name="Pardy F."/>
            <person name="Fuh T."/>
            <person name="Niatou-Singa F.S."/>
            <person name="Gouil Q."/>
            <person name="Baker L."/>
            <person name="Ritchie M.E."/>
            <person name="Jex A.R."/>
            <person name="Gazzola D."/>
            <person name="Li H."/>
            <person name="Toshio Fujiwara R."/>
            <person name="Zhan B."/>
            <person name="Aroian R.V."/>
            <person name="Pafco B."/>
            <person name="Schwarz E.M."/>
        </authorList>
    </citation>
    <scope>NUCLEOTIDE SEQUENCE [LARGE SCALE GENOMIC DNA]</scope>
    <source>
        <strain evidence="2 3">Aroian</strain>
        <tissue evidence="2">Whole animal</tissue>
    </source>
</reference>
<comment type="caution">
    <text evidence="2">The sequence shown here is derived from an EMBL/GenBank/DDBJ whole genome shotgun (WGS) entry which is preliminary data.</text>
</comment>
<organism evidence="2 3">
    <name type="scientific">Necator americanus</name>
    <name type="common">Human hookworm</name>
    <dbReference type="NCBI Taxonomy" id="51031"/>
    <lineage>
        <taxon>Eukaryota</taxon>
        <taxon>Metazoa</taxon>
        <taxon>Ecdysozoa</taxon>
        <taxon>Nematoda</taxon>
        <taxon>Chromadorea</taxon>
        <taxon>Rhabditida</taxon>
        <taxon>Rhabditina</taxon>
        <taxon>Rhabditomorpha</taxon>
        <taxon>Strongyloidea</taxon>
        <taxon>Ancylostomatidae</taxon>
        <taxon>Bunostominae</taxon>
        <taxon>Necator</taxon>
    </lineage>
</organism>
<accession>A0ABR1DLG8</accession>